<feature type="transmembrane region" description="Helical" evidence="6">
    <location>
        <begin position="23"/>
        <end position="47"/>
    </location>
</feature>
<evidence type="ECO:0000256" key="1">
    <source>
        <dbReference type="ARBA" id="ARBA00004141"/>
    </source>
</evidence>
<dbReference type="RefSeq" id="WP_125484102.1">
    <property type="nucleotide sequence ID" value="NZ_RSDW01000001.1"/>
</dbReference>
<dbReference type="AlphaFoldDB" id="A0A3R9NV72"/>
<evidence type="ECO:0000256" key="3">
    <source>
        <dbReference type="ARBA" id="ARBA00022692"/>
    </source>
</evidence>
<evidence type="ECO:0000313" key="7">
    <source>
        <dbReference type="EMBL" id="RSL15351.1"/>
    </source>
</evidence>
<evidence type="ECO:0000313" key="8">
    <source>
        <dbReference type="Proteomes" id="UP000269669"/>
    </source>
</evidence>
<comment type="caution">
    <text evidence="7">The sequence shown here is derived from an EMBL/GenBank/DDBJ whole genome shotgun (WGS) entry which is preliminary data.</text>
</comment>
<feature type="transmembrane region" description="Helical" evidence="6">
    <location>
        <begin position="77"/>
        <end position="93"/>
    </location>
</feature>
<feature type="transmembrane region" description="Helical" evidence="6">
    <location>
        <begin position="53"/>
        <end position="70"/>
    </location>
</feature>
<organism evidence="7 8">
    <name type="scientific">Edaphobacter aggregans</name>
    <dbReference type="NCBI Taxonomy" id="570835"/>
    <lineage>
        <taxon>Bacteria</taxon>
        <taxon>Pseudomonadati</taxon>
        <taxon>Acidobacteriota</taxon>
        <taxon>Terriglobia</taxon>
        <taxon>Terriglobales</taxon>
        <taxon>Acidobacteriaceae</taxon>
        <taxon>Edaphobacter</taxon>
    </lineage>
</organism>
<dbReference type="EMBL" id="RSDW01000001">
    <property type="protein sequence ID" value="RSL15351.1"/>
    <property type="molecule type" value="Genomic_DNA"/>
</dbReference>
<keyword evidence="5 6" id="KW-0472">Membrane</keyword>
<sequence>MGEEMGIWRKTIPVARDRRQSKVLAWVVGMLLAALCFQTALFAYALAERFPGFVWGVVGISLGFAVVAWGLRAATPAGAACGGMVCLLLVFWMGRFEDSPLRSGLTPLVLLFVLTFLATRLGKKRKVAAGLAEGHRGRRASQVIANLGVAGLASSWIGAAALIECIREMIPDYDAPLRLVGTVVLAALVEATADTVSSEIGQAFGGRPVMLTTMQRVEPGTDGAVSVLGSVAGVAAGAAVGLAGMWAVRLPLRDAMIAMVAGVAGLFFDSLLGATVERRGWLGNDLVNFASTLFAAAVALWLMIVVG</sequence>
<comment type="similarity">
    <text evidence="2">Belongs to the TMEM19 family.</text>
</comment>
<evidence type="ECO:0000256" key="4">
    <source>
        <dbReference type="ARBA" id="ARBA00022989"/>
    </source>
</evidence>
<protein>
    <submittedName>
        <fullName evidence="7">Uncharacterized protein (TIGR00297 family)</fullName>
    </submittedName>
</protein>
<name>A0A3R9NV72_9BACT</name>
<feature type="transmembrane region" description="Helical" evidence="6">
    <location>
        <begin position="286"/>
        <end position="306"/>
    </location>
</feature>
<dbReference type="OrthoDB" id="122052at2"/>
<dbReference type="InterPro" id="IPR002794">
    <property type="entry name" value="DUF92_TMEM19"/>
</dbReference>
<keyword evidence="8" id="KW-1185">Reference proteome</keyword>
<dbReference type="PANTHER" id="PTHR13353">
    <property type="entry name" value="TRANSMEMBRANE PROTEIN 19"/>
    <property type="match status" value="1"/>
</dbReference>
<keyword evidence="3 6" id="KW-0812">Transmembrane</keyword>
<reference evidence="7 8" key="1">
    <citation type="submission" date="2018-12" db="EMBL/GenBank/DDBJ databases">
        <title>Sequencing of bacterial isolates from soil warming experiment in Harvard Forest, Massachusetts, USA.</title>
        <authorList>
            <person name="Deangelis K."/>
        </authorList>
    </citation>
    <scope>NUCLEOTIDE SEQUENCE [LARGE SCALE GENOMIC DNA]</scope>
    <source>
        <strain evidence="7 8">EB153</strain>
    </source>
</reference>
<evidence type="ECO:0000256" key="5">
    <source>
        <dbReference type="ARBA" id="ARBA00023136"/>
    </source>
</evidence>
<dbReference type="GO" id="GO:0016020">
    <property type="term" value="C:membrane"/>
    <property type="evidence" value="ECO:0007669"/>
    <property type="project" value="UniProtKB-SubCell"/>
</dbReference>
<dbReference type="Proteomes" id="UP000269669">
    <property type="component" value="Unassembled WGS sequence"/>
</dbReference>
<feature type="transmembrane region" description="Helical" evidence="6">
    <location>
        <begin position="255"/>
        <end position="274"/>
    </location>
</feature>
<gene>
    <name evidence="7" type="ORF">EDE15_0837</name>
</gene>
<feature type="transmembrane region" description="Helical" evidence="6">
    <location>
        <begin position="105"/>
        <end position="122"/>
    </location>
</feature>
<evidence type="ECO:0000256" key="2">
    <source>
        <dbReference type="ARBA" id="ARBA00009012"/>
    </source>
</evidence>
<dbReference type="PANTHER" id="PTHR13353:SF5">
    <property type="entry name" value="TRANSMEMBRANE PROTEIN 19"/>
    <property type="match status" value="1"/>
</dbReference>
<proteinExistence type="inferred from homology"/>
<dbReference type="Pfam" id="PF01940">
    <property type="entry name" value="DUF92"/>
    <property type="match status" value="1"/>
</dbReference>
<accession>A0A3R9NV72</accession>
<evidence type="ECO:0000256" key="6">
    <source>
        <dbReference type="SAM" id="Phobius"/>
    </source>
</evidence>
<keyword evidence="4 6" id="KW-1133">Transmembrane helix</keyword>
<comment type="subcellular location">
    <subcellularLocation>
        <location evidence="1">Membrane</location>
        <topology evidence="1">Multi-pass membrane protein</topology>
    </subcellularLocation>
</comment>
<feature type="transmembrane region" description="Helical" evidence="6">
    <location>
        <begin position="224"/>
        <end position="248"/>
    </location>
</feature>